<protein>
    <submittedName>
        <fullName evidence="1">Uncharacterized protein</fullName>
    </submittedName>
</protein>
<proteinExistence type="predicted"/>
<name>A0A381XP77_9ZZZZ</name>
<evidence type="ECO:0000313" key="1">
    <source>
        <dbReference type="EMBL" id="SVA66498.1"/>
    </source>
</evidence>
<accession>A0A381XP77</accession>
<dbReference type="EMBL" id="UINC01015868">
    <property type="protein sequence ID" value="SVA66498.1"/>
    <property type="molecule type" value="Genomic_DNA"/>
</dbReference>
<gene>
    <name evidence="1" type="ORF">METZ01_LOCUS119352</name>
</gene>
<organism evidence="1">
    <name type="scientific">marine metagenome</name>
    <dbReference type="NCBI Taxonomy" id="408172"/>
    <lineage>
        <taxon>unclassified sequences</taxon>
        <taxon>metagenomes</taxon>
        <taxon>ecological metagenomes</taxon>
    </lineage>
</organism>
<sequence length="195" mass="21806">MSNQLGRPIAEVIEANIETFKAQCYELYKPPPLGSLVKAGNMPVYGIVTDIITEGLVPSRPIVARGFSATTEEEIYTQNPQLMELLCTKFRAIAVGYSHDNLLIQGYPYEPPKIHAFVHECLPDELSDLSSSSDFIHLLLQHPEVKDEILTATLISISRQITDREKFLVRAGKTLAIELTGQMSRLNAILRKLKQ</sequence>
<reference evidence="1" key="1">
    <citation type="submission" date="2018-05" db="EMBL/GenBank/DDBJ databases">
        <authorList>
            <person name="Lanie J.A."/>
            <person name="Ng W.-L."/>
            <person name="Kazmierczak K.M."/>
            <person name="Andrzejewski T.M."/>
            <person name="Davidsen T.M."/>
            <person name="Wayne K.J."/>
            <person name="Tettelin H."/>
            <person name="Glass J.I."/>
            <person name="Rusch D."/>
            <person name="Podicherti R."/>
            <person name="Tsui H.-C.T."/>
            <person name="Winkler M.E."/>
        </authorList>
    </citation>
    <scope>NUCLEOTIDE SEQUENCE</scope>
</reference>
<dbReference type="AlphaFoldDB" id="A0A381XP77"/>